<dbReference type="RefSeq" id="WP_129878120.1">
    <property type="nucleotide sequence ID" value="NZ_SEWG01000010.1"/>
</dbReference>
<dbReference type="EMBL" id="SEWG01000010">
    <property type="protein sequence ID" value="RYU86152.1"/>
    <property type="molecule type" value="Genomic_DNA"/>
</dbReference>
<proteinExistence type="predicted"/>
<keyword evidence="1" id="KW-0812">Transmembrane</keyword>
<keyword evidence="2" id="KW-0732">Signal</keyword>
<dbReference type="Pfam" id="PF13559">
    <property type="entry name" value="DUF4129"/>
    <property type="match status" value="1"/>
</dbReference>
<evidence type="ECO:0000256" key="1">
    <source>
        <dbReference type="SAM" id="Phobius"/>
    </source>
</evidence>
<keyword evidence="5" id="KW-1185">Reference proteome</keyword>
<protein>
    <submittedName>
        <fullName evidence="4">DUF4129 domain-containing protein</fullName>
    </submittedName>
</protein>
<accession>A0A4Q5LGZ5</accession>
<dbReference type="OrthoDB" id="5491447at2"/>
<keyword evidence="1" id="KW-0472">Membrane</keyword>
<gene>
    <name evidence="4" type="ORF">EWM62_18265</name>
</gene>
<dbReference type="Proteomes" id="UP000293331">
    <property type="component" value="Unassembled WGS sequence"/>
</dbReference>
<feature type="chain" id="PRO_5021017914" evidence="2">
    <location>
        <begin position="21"/>
        <end position="250"/>
    </location>
</feature>
<feature type="transmembrane region" description="Helical" evidence="1">
    <location>
        <begin position="105"/>
        <end position="123"/>
    </location>
</feature>
<sequence length="250" mass="29007">MRRLLLFFTTTFLLALNVLGKQPQPMVIPKVAKNNFKGVVKADSSTIVKRGFNNEALNNYKKLKDFDYTEVKGTNFWERFWDRVWQFILKIFSKKGKASTGGNKILGDILMIAACVFIIYALLKMLKLDGLFKRKPKDATLAYSESAEDINIIDFDKDIANATAIRNYRLAVRLLYLQSLKLLNDARLIDWQISKTNSVYIHEITDAAQKQSFKLLTRQFEYVWYGDLPIDNNSFKTIDALFSDFRRMLK</sequence>
<feature type="domain" description="Protein-glutamine gamma-glutamyltransferase-like C-terminal" evidence="3">
    <location>
        <begin position="175"/>
        <end position="237"/>
    </location>
</feature>
<dbReference type="AlphaFoldDB" id="A0A4Q5LGZ5"/>
<name>A0A4Q5LGZ5_9SPHI</name>
<evidence type="ECO:0000313" key="4">
    <source>
        <dbReference type="EMBL" id="RYU86152.1"/>
    </source>
</evidence>
<feature type="signal peptide" evidence="2">
    <location>
        <begin position="1"/>
        <end position="20"/>
    </location>
</feature>
<evidence type="ECO:0000313" key="5">
    <source>
        <dbReference type="Proteomes" id="UP000293331"/>
    </source>
</evidence>
<dbReference type="InterPro" id="IPR025403">
    <property type="entry name" value="TgpA-like_C"/>
</dbReference>
<evidence type="ECO:0000256" key="2">
    <source>
        <dbReference type="SAM" id="SignalP"/>
    </source>
</evidence>
<comment type="caution">
    <text evidence="4">The sequence shown here is derived from an EMBL/GenBank/DDBJ whole genome shotgun (WGS) entry which is preliminary data.</text>
</comment>
<evidence type="ECO:0000259" key="3">
    <source>
        <dbReference type="Pfam" id="PF13559"/>
    </source>
</evidence>
<reference evidence="4 5" key="1">
    <citation type="submission" date="2019-02" db="EMBL/GenBank/DDBJ databases">
        <title>Bacterial novel species Mucilaginibacter sp. 17JY9-4 isolated from soil.</title>
        <authorList>
            <person name="Jung H.-Y."/>
        </authorList>
    </citation>
    <scope>NUCLEOTIDE SEQUENCE [LARGE SCALE GENOMIC DNA]</scope>
    <source>
        <strain evidence="4 5">17JY9-4</strain>
    </source>
</reference>
<keyword evidence="1" id="KW-1133">Transmembrane helix</keyword>
<organism evidence="4 5">
    <name type="scientific">Mucilaginibacter terrigena</name>
    <dbReference type="NCBI Taxonomy" id="2492395"/>
    <lineage>
        <taxon>Bacteria</taxon>
        <taxon>Pseudomonadati</taxon>
        <taxon>Bacteroidota</taxon>
        <taxon>Sphingobacteriia</taxon>
        <taxon>Sphingobacteriales</taxon>
        <taxon>Sphingobacteriaceae</taxon>
        <taxon>Mucilaginibacter</taxon>
    </lineage>
</organism>